<feature type="transmembrane region" description="Helical" evidence="1">
    <location>
        <begin position="270"/>
        <end position="290"/>
    </location>
</feature>
<accession>A0A1F7XZY1</accession>
<evidence type="ECO:0000313" key="4">
    <source>
        <dbReference type="Proteomes" id="UP000176741"/>
    </source>
</evidence>
<feature type="transmembrane region" description="Helical" evidence="1">
    <location>
        <begin position="23"/>
        <end position="43"/>
    </location>
</feature>
<dbReference type="Gene3D" id="3.40.33.10">
    <property type="entry name" value="CAP"/>
    <property type="match status" value="1"/>
</dbReference>
<evidence type="ECO:0000259" key="2">
    <source>
        <dbReference type="Pfam" id="PF00188"/>
    </source>
</evidence>
<keyword evidence="1" id="KW-0472">Membrane</keyword>
<dbReference type="InterPro" id="IPR035940">
    <property type="entry name" value="CAP_sf"/>
</dbReference>
<gene>
    <name evidence="3" type="ORF">A2771_01430</name>
</gene>
<dbReference type="Proteomes" id="UP000176741">
    <property type="component" value="Unassembled WGS sequence"/>
</dbReference>
<feature type="transmembrane region" description="Helical" evidence="1">
    <location>
        <begin position="302"/>
        <end position="321"/>
    </location>
</feature>
<dbReference type="InterPro" id="IPR014044">
    <property type="entry name" value="CAP_dom"/>
</dbReference>
<dbReference type="CDD" id="cd05379">
    <property type="entry name" value="CAP_bacterial"/>
    <property type="match status" value="1"/>
</dbReference>
<reference evidence="3 4" key="1">
    <citation type="journal article" date="2016" name="Nat. Commun.">
        <title>Thousands of microbial genomes shed light on interconnected biogeochemical processes in an aquifer system.</title>
        <authorList>
            <person name="Anantharaman K."/>
            <person name="Brown C.T."/>
            <person name="Hug L.A."/>
            <person name="Sharon I."/>
            <person name="Castelle C.J."/>
            <person name="Probst A.J."/>
            <person name="Thomas B.C."/>
            <person name="Singh A."/>
            <person name="Wilkins M.J."/>
            <person name="Karaoz U."/>
            <person name="Brodie E.L."/>
            <person name="Williams K.H."/>
            <person name="Hubbard S.S."/>
            <person name="Banfield J.F."/>
        </authorList>
    </citation>
    <scope>NUCLEOTIDE SEQUENCE [LARGE SCALE GENOMIC DNA]</scope>
</reference>
<evidence type="ECO:0000313" key="3">
    <source>
        <dbReference type="EMBL" id="OGM20603.1"/>
    </source>
</evidence>
<dbReference type="Pfam" id="PF00188">
    <property type="entry name" value="CAP"/>
    <property type="match status" value="1"/>
</dbReference>
<keyword evidence="1" id="KW-1133">Transmembrane helix</keyword>
<evidence type="ECO:0000256" key="1">
    <source>
        <dbReference type="SAM" id="Phobius"/>
    </source>
</evidence>
<dbReference type="AlphaFoldDB" id="A0A1F7XZY1"/>
<feature type="domain" description="SCP" evidence="2">
    <location>
        <begin position="67"/>
        <end position="172"/>
    </location>
</feature>
<dbReference type="PANTHER" id="PTHR31157">
    <property type="entry name" value="SCP DOMAIN-CONTAINING PROTEIN"/>
    <property type="match status" value="1"/>
</dbReference>
<name>A0A1F7XZY1_9BACT</name>
<protein>
    <recommendedName>
        <fullName evidence="2">SCP domain-containing protein</fullName>
    </recommendedName>
</protein>
<proteinExistence type="predicted"/>
<keyword evidence="1" id="KW-0812">Transmembrane</keyword>
<dbReference type="PANTHER" id="PTHR31157:SF1">
    <property type="entry name" value="SCP DOMAIN-CONTAINING PROTEIN"/>
    <property type="match status" value="1"/>
</dbReference>
<sequence>MTTALTVLHYFYPQYSNNHKAKLLHSPTLFLLSALLLIFQLFIQSLSHSNIKILGYAANISPSEVINLTNQKRVEAGLPALEYSAPLTQAAKAKGEHMIAQDYWAHVAPDGTDPWSFFLNSGYKYRYAGENLARDFTNPSSAVDAWMASPSHRENMLSGKYKEIGIAVVEGDLAGTDTTLIVQLFGTQLSDTSTSVPLALAQPQATTAPTKLPIATLSVTPTVAALVPAIEVTPVISEFPEENFKVGESSQNINKGFSLLLSPFDTTRSVSLAVVLLLLVVMVADAFIVYRKKIPRVSGRFFAHFAFLGMILAIIIIVKAGEIL</sequence>
<dbReference type="SUPFAM" id="SSF55797">
    <property type="entry name" value="PR-1-like"/>
    <property type="match status" value="1"/>
</dbReference>
<comment type="caution">
    <text evidence="3">The sequence shown here is derived from an EMBL/GenBank/DDBJ whole genome shotgun (WGS) entry which is preliminary data.</text>
</comment>
<organism evidence="3 4">
    <name type="scientific">Candidatus Woesebacteria bacterium RIFCSPHIGHO2_01_FULL_38_26b</name>
    <dbReference type="NCBI Taxonomy" id="1802491"/>
    <lineage>
        <taxon>Bacteria</taxon>
        <taxon>Candidatus Woeseibacteriota</taxon>
    </lineage>
</organism>
<dbReference type="EMBL" id="MGGD01000030">
    <property type="protein sequence ID" value="OGM20603.1"/>
    <property type="molecule type" value="Genomic_DNA"/>
</dbReference>